<evidence type="ECO:0000256" key="1">
    <source>
        <dbReference type="SAM" id="Phobius"/>
    </source>
</evidence>
<comment type="caution">
    <text evidence="3">The sequence shown here is derived from an EMBL/GenBank/DDBJ whole genome shotgun (WGS) entry which is preliminary data.</text>
</comment>
<keyword evidence="4" id="KW-1185">Reference proteome</keyword>
<name>A0A9X0DI74_9HELO</name>
<gene>
    <name evidence="3" type="ORF">OCU04_007714</name>
</gene>
<evidence type="ECO:0000313" key="4">
    <source>
        <dbReference type="Proteomes" id="UP001152300"/>
    </source>
</evidence>
<keyword evidence="2" id="KW-0732">Signal</keyword>
<dbReference type="AlphaFoldDB" id="A0A9X0DI74"/>
<keyword evidence="1" id="KW-0812">Transmembrane</keyword>
<organism evidence="3 4">
    <name type="scientific">Sclerotinia nivalis</name>
    <dbReference type="NCBI Taxonomy" id="352851"/>
    <lineage>
        <taxon>Eukaryota</taxon>
        <taxon>Fungi</taxon>
        <taxon>Dikarya</taxon>
        <taxon>Ascomycota</taxon>
        <taxon>Pezizomycotina</taxon>
        <taxon>Leotiomycetes</taxon>
        <taxon>Helotiales</taxon>
        <taxon>Sclerotiniaceae</taxon>
        <taxon>Sclerotinia</taxon>
    </lineage>
</organism>
<protein>
    <recommendedName>
        <fullName evidence="5">LAGLIDADG endonuclease</fullName>
    </recommendedName>
</protein>
<keyword evidence="1" id="KW-0472">Membrane</keyword>
<dbReference type="Proteomes" id="UP001152300">
    <property type="component" value="Unassembled WGS sequence"/>
</dbReference>
<evidence type="ECO:0008006" key="5">
    <source>
        <dbReference type="Google" id="ProtNLM"/>
    </source>
</evidence>
<keyword evidence="1" id="KW-1133">Transmembrane helix</keyword>
<proteinExistence type="predicted"/>
<evidence type="ECO:0000256" key="2">
    <source>
        <dbReference type="SAM" id="SignalP"/>
    </source>
</evidence>
<sequence>MFPQSPLFDRFILGCNLFLSWLSGLLCIDGSTSSCFGIFFREKYHIQRRHPLERAHHFKVHITLNKAILKPAQGKYMSFSTPFCKSLVAFFSTFISNSTHFEPQFQSFSLDQ</sequence>
<feature type="chain" id="PRO_5040818706" description="LAGLIDADG endonuclease" evidence="2">
    <location>
        <begin position="28"/>
        <end position="112"/>
    </location>
</feature>
<dbReference type="EMBL" id="JAPEIS010000008">
    <property type="protein sequence ID" value="KAJ8063859.1"/>
    <property type="molecule type" value="Genomic_DNA"/>
</dbReference>
<accession>A0A9X0DI74</accession>
<feature type="signal peptide" evidence="2">
    <location>
        <begin position="1"/>
        <end position="27"/>
    </location>
</feature>
<feature type="transmembrane region" description="Helical" evidence="1">
    <location>
        <begin position="20"/>
        <end position="40"/>
    </location>
</feature>
<reference evidence="3" key="1">
    <citation type="submission" date="2022-11" db="EMBL/GenBank/DDBJ databases">
        <title>Genome Resource of Sclerotinia nivalis Strain SnTB1, a Plant Pathogen Isolated from American Ginseng.</title>
        <authorList>
            <person name="Fan S."/>
        </authorList>
    </citation>
    <scope>NUCLEOTIDE SEQUENCE</scope>
    <source>
        <strain evidence="3">SnTB1</strain>
    </source>
</reference>
<evidence type="ECO:0000313" key="3">
    <source>
        <dbReference type="EMBL" id="KAJ8063859.1"/>
    </source>
</evidence>